<evidence type="ECO:0000313" key="1">
    <source>
        <dbReference type="EMBL" id="GMR61233.1"/>
    </source>
</evidence>
<sequence length="89" mass="10758">FSAWPKLEEEYHPSGRISKMDAPSLFLLRNYRNSHCCIDYLITYLSSDRIQYEEFHYTPDDSPRRLVYRRSFQERVQTTPLFSCTFFSC</sequence>
<dbReference type="Proteomes" id="UP001328107">
    <property type="component" value="Unassembled WGS sequence"/>
</dbReference>
<dbReference type="AlphaFoldDB" id="A0AAN5DCZ5"/>
<dbReference type="EMBL" id="BTRK01000006">
    <property type="protein sequence ID" value="GMR61233.1"/>
    <property type="molecule type" value="Genomic_DNA"/>
</dbReference>
<name>A0AAN5DCZ5_9BILA</name>
<accession>A0AAN5DCZ5</accession>
<comment type="caution">
    <text evidence="1">The sequence shown here is derived from an EMBL/GenBank/DDBJ whole genome shotgun (WGS) entry which is preliminary data.</text>
</comment>
<protein>
    <submittedName>
        <fullName evidence="1">Uncharacterized protein</fullName>
    </submittedName>
</protein>
<reference evidence="2" key="1">
    <citation type="submission" date="2022-10" db="EMBL/GenBank/DDBJ databases">
        <title>Genome assembly of Pristionchus species.</title>
        <authorList>
            <person name="Yoshida K."/>
            <person name="Sommer R.J."/>
        </authorList>
    </citation>
    <scope>NUCLEOTIDE SEQUENCE [LARGE SCALE GENOMIC DNA]</scope>
    <source>
        <strain evidence="2">RS5460</strain>
    </source>
</reference>
<feature type="non-terminal residue" evidence="1">
    <location>
        <position position="1"/>
    </location>
</feature>
<proteinExistence type="predicted"/>
<evidence type="ECO:0000313" key="2">
    <source>
        <dbReference type="Proteomes" id="UP001328107"/>
    </source>
</evidence>
<organism evidence="1 2">
    <name type="scientific">Pristionchus mayeri</name>
    <dbReference type="NCBI Taxonomy" id="1317129"/>
    <lineage>
        <taxon>Eukaryota</taxon>
        <taxon>Metazoa</taxon>
        <taxon>Ecdysozoa</taxon>
        <taxon>Nematoda</taxon>
        <taxon>Chromadorea</taxon>
        <taxon>Rhabditida</taxon>
        <taxon>Rhabditina</taxon>
        <taxon>Diplogasteromorpha</taxon>
        <taxon>Diplogasteroidea</taxon>
        <taxon>Neodiplogasteridae</taxon>
        <taxon>Pristionchus</taxon>
    </lineage>
</organism>
<keyword evidence="2" id="KW-1185">Reference proteome</keyword>
<gene>
    <name evidence="1" type="ORF">PMAYCL1PPCAC_31428</name>
</gene>